<feature type="transmembrane region" description="Helical" evidence="1">
    <location>
        <begin position="89"/>
        <end position="106"/>
    </location>
</feature>
<evidence type="ECO:0000313" key="4">
    <source>
        <dbReference type="RefSeq" id="XP_027199036.1"/>
    </source>
</evidence>
<keyword evidence="1" id="KW-0472">Membrane</keyword>
<dbReference type="RefSeq" id="XP_027199035.1">
    <property type="nucleotide sequence ID" value="XM_027343234.1"/>
</dbReference>
<keyword evidence="1" id="KW-0812">Transmembrane</keyword>
<evidence type="ECO:0000313" key="2">
    <source>
        <dbReference type="Proteomes" id="UP000515146"/>
    </source>
</evidence>
<keyword evidence="1" id="KW-1133">Transmembrane helix</keyword>
<dbReference type="KEGG" id="dpte:113793241"/>
<evidence type="ECO:0000256" key="1">
    <source>
        <dbReference type="SAM" id="Phobius"/>
    </source>
</evidence>
<dbReference type="Proteomes" id="UP000515146">
    <property type="component" value="Unplaced"/>
</dbReference>
<reference evidence="3 4" key="1">
    <citation type="submission" date="2025-04" db="UniProtKB">
        <authorList>
            <consortium name="RefSeq"/>
        </authorList>
    </citation>
    <scope>IDENTIFICATION</scope>
    <source>
        <strain evidence="3 4">Airmid</strain>
    </source>
</reference>
<proteinExistence type="predicted"/>
<dbReference type="RefSeq" id="XP_027199036.1">
    <property type="nucleotide sequence ID" value="XM_027343235.1"/>
</dbReference>
<organism evidence="2 3">
    <name type="scientific">Dermatophagoides pteronyssinus</name>
    <name type="common">European house dust mite</name>
    <dbReference type="NCBI Taxonomy" id="6956"/>
    <lineage>
        <taxon>Eukaryota</taxon>
        <taxon>Metazoa</taxon>
        <taxon>Ecdysozoa</taxon>
        <taxon>Arthropoda</taxon>
        <taxon>Chelicerata</taxon>
        <taxon>Arachnida</taxon>
        <taxon>Acari</taxon>
        <taxon>Acariformes</taxon>
        <taxon>Sarcoptiformes</taxon>
        <taxon>Astigmata</taxon>
        <taxon>Psoroptidia</taxon>
        <taxon>Analgoidea</taxon>
        <taxon>Pyroglyphidae</taxon>
        <taxon>Dermatophagoidinae</taxon>
        <taxon>Dermatophagoides</taxon>
    </lineage>
</organism>
<keyword evidence="2" id="KW-1185">Reference proteome</keyword>
<protein>
    <submittedName>
        <fullName evidence="3 4">Uncharacterized protein LOC113793241</fullName>
    </submittedName>
</protein>
<dbReference type="OrthoDB" id="6515662at2759"/>
<sequence>MATTNCSTIEKMSCQKEFSYNNVSSSKCLCNHHLNNGDDNGTQQQKYRLLRFCRKFPTADQNISSSSSSLSTTFLFKYHHHNHYQKRHLSIIMNIFMIVCFAYLSISEVAFCFPENKNSHFNINKIQPNYYNHDKNDQSVTIGWQNIQHDDQNYNQFNRDVIVVDNKIVNRRSKRELFILPENENVVVNNNDNVKSSISSNNKRRENHGINQTIDEYCPSKECFRKVANFERFLRLYAQKNQHLTQFECVLRDIFFNCIKASARKQPKKPCKKKRYSQTKKRIAKLLSDTRLCIGA</sequence>
<evidence type="ECO:0000313" key="3">
    <source>
        <dbReference type="RefSeq" id="XP_027199035.1"/>
    </source>
</evidence>
<gene>
    <name evidence="3 4" type="primary">LOC113793241</name>
</gene>
<name>A0A6P6Y1A0_DERPT</name>
<accession>A0A6P6Y1A0</accession>
<dbReference type="AlphaFoldDB" id="A0A6P6Y1A0"/>